<organism evidence="2 3">
    <name type="scientific">Comamonas aquatica</name>
    <dbReference type="NCBI Taxonomy" id="225991"/>
    <lineage>
        <taxon>Bacteria</taxon>
        <taxon>Pseudomonadati</taxon>
        <taxon>Pseudomonadota</taxon>
        <taxon>Betaproteobacteria</taxon>
        <taxon>Burkholderiales</taxon>
        <taxon>Comamonadaceae</taxon>
        <taxon>Comamonas</taxon>
    </lineage>
</organism>
<dbReference type="Proteomes" id="UP000834458">
    <property type="component" value="Unassembled WGS sequence"/>
</dbReference>
<keyword evidence="1" id="KW-1133">Transmembrane helix</keyword>
<reference evidence="2" key="1">
    <citation type="submission" date="2020-05" db="EMBL/GenBank/DDBJ databases">
        <authorList>
            <person name="Delgado-Blas J."/>
        </authorList>
    </citation>
    <scope>NUCLEOTIDE SEQUENCE</scope>
    <source>
        <strain evidence="2">BB1454</strain>
    </source>
</reference>
<gene>
    <name evidence="2" type="ORF">GHA_03022</name>
</gene>
<dbReference type="EMBL" id="CAHPSC010000053">
    <property type="protein sequence ID" value="CAB5704124.1"/>
    <property type="molecule type" value="Genomic_DNA"/>
</dbReference>
<evidence type="ECO:0000313" key="2">
    <source>
        <dbReference type="EMBL" id="CAB5704124.1"/>
    </source>
</evidence>
<evidence type="ECO:0000256" key="1">
    <source>
        <dbReference type="SAM" id="Phobius"/>
    </source>
</evidence>
<feature type="transmembrane region" description="Helical" evidence="1">
    <location>
        <begin position="49"/>
        <end position="69"/>
    </location>
</feature>
<evidence type="ECO:0000313" key="3">
    <source>
        <dbReference type="Proteomes" id="UP000834458"/>
    </source>
</evidence>
<accession>A0AA35D907</accession>
<dbReference type="AlphaFoldDB" id="A0AA35D907"/>
<dbReference type="RefSeq" id="WP_231907310.1">
    <property type="nucleotide sequence ID" value="NZ_CAHPSC010000053.1"/>
</dbReference>
<feature type="transmembrane region" description="Helical" evidence="1">
    <location>
        <begin position="111"/>
        <end position="129"/>
    </location>
</feature>
<comment type="caution">
    <text evidence="2">The sequence shown here is derived from an EMBL/GenBank/DDBJ whole genome shotgun (WGS) entry which is preliminary data.</text>
</comment>
<proteinExistence type="predicted"/>
<sequence length="221" mass="24723">MKDAQQARVRWHQLSLYIDNHLHDRYLAPPLTLVVAALLTLWVPVWQAVLWAGLELVAIAVYTSVYLQFRRAAKPPDESLWVRRIAWAHGVHMAMWSSIVVWAYVPGNLTSLMFVMLVHVGLISLTVVMSNPHRRLLMSDLVAPTVALVAPPLLDGTLFSAGLALLGIFYIALMLMVGLKIHASSTETLVLRERNSELTTSSPRRAMSWSAMRATSSRSRC</sequence>
<feature type="transmembrane region" description="Helical" evidence="1">
    <location>
        <begin position="160"/>
        <end position="179"/>
    </location>
</feature>
<protein>
    <submittedName>
        <fullName evidence="2">Uncharacterized protein</fullName>
    </submittedName>
</protein>
<keyword evidence="1" id="KW-0812">Transmembrane</keyword>
<feature type="transmembrane region" description="Helical" evidence="1">
    <location>
        <begin position="26"/>
        <end position="43"/>
    </location>
</feature>
<name>A0AA35D907_9BURK</name>
<keyword evidence="1" id="KW-0472">Membrane</keyword>